<evidence type="ECO:0000256" key="8">
    <source>
        <dbReference type="SAM" id="SignalP"/>
    </source>
</evidence>
<evidence type="ECO:0000313" key="11">
    <source>
        <dbReference type="Proteomes" id="UP000256645"/>
    </source>
</evidence>
<evidence type="ECO:0000259" key="9">
    <source>
        <dbReference type="PROSITE" id="PS51405"/>
    </source>
</evidence>
<reference evidence="10 11" key="1">
    <citation type="journal article" date="2018" name="IMA Fungus">
        <title>IMA Genome-F 9: Draft genome sequence of Annulohypoxylon stygium, Aspergillus mulundensis, Berkeleyomyces basicola (syn. Thielaviopsis basicola), Ceratocystis smalleyi, two Cercospora beticola strains, Coleophoma cylindrospora, Fusarium fracticaudum, Phialophora cf. hyalina, and Morchella septimelata.</title>
        <authorList>
            <person name="Wingfield B.D."/>
            <person name="Bills G.F."/>
            <person name="Dong Y."/>
            <person name="Huang W."/>
            <person name="Nel W.J."/>
            <person name="Swalarsk-Parry B.S."/>
            <person name="Vaghefi N."/>
            <person name="Wilken P.M."/>
            <person name="An Z."/>
            <person name="de Beer Z.W."/>
            <person name="De Vos L."/>
            <person name="Chen L."/>
            <person name="Duong T.A."/>
            <person name="Gao Y."/>
            <person name="Hammerbacher A."/>
            <person name="Kikkert J.R."/>
            <person name="Li Y."/>
            <person name="Li H."/>
            <person name="Li K."/>
            <person name="Li Q."/>
            <person name="Liu X."/>
            <person name="Ma X."/>
            <person name="Naidoo K."/>
            <person name="Pethybridge S.J."/>
            <person name="Sun J."/>
            <person name="Steenkamp E.T."/>
            <person name="van der Nest M.A."/>
            <person name="van Wyk S."/>
            <person name="Wingfield M.J."/>
            <person name="Xiong C."/>
            <person name="Yue Q."/>
            <person name="Zhang X."/>
        </authorList>
    </citation>
    <scope>NUCLEOTIDE SEQUENCE [LARGE SCALE GENOMIC DNA]</scope>
    <source>
        <strain evidence="10 11">BP6252</strain>
    </source>
</reference>
<evidence type="ECO:0000256" key="7">
    <source>
        <dbReference type="ARBA" id="ARBA00025795"/>
    </source>
</evidence>
<dbReference type="GO" id="GO:0046872">
    <property type="term" value="F:metal ion binding"/>
    <property type="evidence" value="ECO:0007669"/>
    <property type="project" value="UniProtKB-KW"/>
</dbReference>
<evidence type="ECO:0000256" key="5">
    <source>
        <dbReference type="ARBA" id="ARBA00023002"/>
    </source>
</evidence>
<evidence type="ECO:0000256" key="2">
    <source>
        <dbReference type="ARBA" id="ARBA00022559"/>
    </source>
</evidence>
<accession>A0A3D8RMB5</accession>
<comment type="caution">
    <text evidence="10">The sequence shown here is derived from an EMBL/GenBank/DDBJ whole genome shotgun (WGS) entry which is preliminary data.</text>
</comment>
<keyword evidence="4" id="KW-0479">Metal-binding</keyword>
<dbReference type="SUPFAM" id="SSF47571">
    <property type="entry name" value="Cloroperoxidase"/>
    <property type="match status" value="1"/>
</dbReference>
<dbReference type="PANTHER" id="PTHR33577">
    <property type="entry name" value="STERIGMATOCYSTIN BIOSYNTHESIS PEROXIDASE STCC-RELATED"/>
    <property type="match status" value="1"/>
</dbReference>
<keyword evidence="8" id="KW-0732">Signal</keyword>
<evidence type="ECO:0000256" key="4">
    <source>
        <dbReference type="ARBA" id="ARBA00022723"/>
    </source>
</evidence>
<feature type="signal peptide" evidence="8">
    <location>
        <begin position="1"/>
        <end position="19"/>
    </location>
</feature>
<dbReference type="PROSITE" id="PS51405">
    <property type="entry name" value="HEME_HALOPEROXIDASE"/>
    <property type="match status" value="1"/>
</dbReference>
<gene>
    <name evidence="10" type="ORF">BP6252_06083</name>
</gene>
<feature type="chain" id="PRO_5017561376" evidence="8">
    <location>
        <begin position="20"/>
        <end position="428"/>
    </location>
</feature>
<proteinExistence type="inferred from homology"/>
<dbReference type="InterPro" id="IPR000028">
    <property type="entry name" value="Chloroperoxidase"/>
</dbReference>
<dbReference type="OrthoDB" id="407298at2759"/>
<name>A0A3D8RMB5_9HELO</name>
<keyword evidence="2 10" id="KW-0575">Peroxidase</keyword>
<sequence>MRTSIALSLLAFSATNTLAFPSRMFDLSFSAEEKRALDAISAKIESDIKEKRVSTPLAPTFVASEQYVSNTGAHAFVPPGPTDLRGPCPGLNAMANHNYIPHNGVATIAQFVQGTYDVFGMGLDLGAFLSIYGAVFDGDLTSWSIGGPPSASLLSSIGLLGTPQGISGSHNKYESDASPTRPDLYQYGNDYKLILDQFNDLYSQPLGPNGYDLTTLTPFRAKRFQQSIANNPYFFNGPFSGVAVQPAAYTFIYRFMSNKSAEYPEGYLNGDVLKSFFAISGSPGHFTWTEGHEQIPNNWYKRAVGDEYTIPFFLLDLNSAAVAYPQFLSVGGNTGTKNSFAGVDITMLTAGVYNTATLAQGNNALCFAFQFAQQAAPDLLKGLFATLTQPLAKINAAFASVFAQLSCPQLQSIDTSQFAQFPGSKGAA</sequence>
<evidence type="ECO:0000256" key="6">
    <source>
        <dbReference type="ARBA" id="ARBA00023004"/>
    </source>
</evidence>
<evidence type="ECO:0000256" key="1">
    <source>
        <dbReference type="ARBA" id="ARBA00001970"/>
    </source>
</evidence>
<dbReference type="Proteomes" id="UP000256645">
    <property type="component" value="Unassembled WGS sequence"/>
</dbReference>
<keyword evidence="6" id="KW-0408">Iron</keyword>
<dbReference type="PANTHER" id="PTHR33577:SF1">
    <property type="entry name" value="HEME HALOPEROXIDASE FAMILY PROFILE DOMAIN-CONTAINING PROTEIN"/>
    <property type="match status" value="1"/>
</dbReference>
<keyword evidence="3" id="KW-0349">Heme</keyword>
<feature type="domain" description="Heme haloperoxidase family profile" evidence="9">
    <location>
        <begin position="72"/>
        <end position="319"/>
    </location>
</feature>
<dbReference type="EMBL" id="PDLM01000006">
    <property type="protein sequence ID" value="RDW74941.1"/>
    <property type="molecule type" value="Genomic_DNA"/>
</dbReference>
<dbReference type="AlphaFoldDB" id="A0A3D8RMB5"/>
<dbReference type="GO" id="GO:0004601">
    <property type="term" value="F:peroxidase activity"/>
    <property type="evidence" value="ECO:0007669"/>
    <property type="project" value="UniProtKB-KW"/>
</dbReference>
<comment type="similarity">
    <text evidence="7">Belongs to the chloroperoxidase family.</text>
</comment>
<dbReference type="Pfam" id="PF01328">
    <property type="entry name" value="Peroxidase_2"/>
    <property type="match status" value="1"/>
</dbReference>
<comment type="cofactor">
    <cofactor evidence="1">
        <name>heme b</name>
        <dbReference type="ChEBI" id="CHEBI:60344"/>
    </cofactor>
</comment>
<protein>
    <submittedName>
        <fullName evidence="10">Cloroperoxidase</fullName>
    </submittedName>
</protein>
<organism evidence="10 11">
    <name type="scientific">Coleophoma cylindrospora</name>
    <dbReference type="NCBI Taxonomy" id="1849047"/>
    <lineage>
        <taxon>Eukaryota</taxon>
        <taxon>Fungi</taxon>
        <taxon>Dikarya</taxon>
        <taxon>Ascomycota</taxon>
        <taxon>Pezizomycotina</taxon>
        <taxon>Leotiomycetes</taxon>
        <taxon>Helotiales</taxon>
        <taxon>Dermateaceae</taxon>
        <taxon>Coleophoma</taxon>
    </lineage>
</organism>
<dbReference type="InterPro" id="IPR036851">
    <property type="entry name" value="Chloroperoxidase-like_sf"/>
</dbReference>
<evidence type="ECO:0000313" key="10">
    <source>
        <dbReference type="EMBL" id="RDW74941.1"/>
    </source>
</evidence>
<keyword evidence="5" id="KW-0560">Oxidoreductase</keyword>
<keyword evidence="11" id="KW-1185">Reference proteome</keyword>
<evidence type="ECO:0000256" key="3">
    <source>
        <dbReference type="ARBA" id="ARBA00022617"/>
    </source>
</evidence>
<dbReference type="Gene3D" id="1.10.489.10">
    <property type="entry name" value="Chloroperoxidase-like"/>
    <property type="match status" value="1"/>
</dbReference>